<feature type="zinc finger region" description="C3H1-type" evidence="9">
    <location>
        <begin position="212"/>
        <end position="238"/>
    </location>
</feature>
<dbReference type="PROSITE" id="PS50103">
    <property type="entry name" value="ZF_C3H1"/>
    <property type="match status" value="4"/>
</dbReference>
<comment type="subcellular location">
    <subcellularLocation>
        <location evidence="1">Nucleus</location>
    </subcellularLocation>
</comment>
<keyword evidence="7" id="KW-0694">RNA-binding</keyword>
<gene>
    <name evidence="13" type="ORF">PAPYR_3577</name>
</gene>
<dbReference type="Gene3D" id="4.10.1000.10">
    <property type="entry name" value="Zinc finger, CCCH-type"/>
    <property type="match status" value="2"/>
</dbReference>
<keyword evidence="8" id="KW-0539">Nucleus</keyword>
<dbReference type="SMART" id="SM00356">
    <property type="entry name" value="ZnF_C3H1"/>
    <property type="match status" value="4"/>
</dbReference>
<keyword evidence="5 9" id="KW-0863">Zinc-finger</keyword>
<proteinExistence type="predicted"/>
<evidence type="ECO:0000256" key="7">
    <source>
        <dbReference type="ARBA" id="ARBA00022884"/>
    </source>
</evidence>
<organism evidence="13 14">
    <name type="scientific">Paratrimastix pyriformis</name>
    <dbReference type="NCBI Taxonomy" id="342808"/>
    <lineage>
        <taxon>Eukaryota</taxon>
        <taxon>Metamonada</taxon>
        <taxon>Preaxostyla</taxon>
        <taxon>Paratrimastigidae</taxon>
        <taxon>Paratrimastix</taxon>
    </lineage>
</organism>
<dbReference type="SUPFAM" id="SSF57756">
    <property type="entry name" value="Retrovirus zinc finger-like domains"/>
    <property type="match status" value="1"/>
</dbReference>
<dbReference type="SUPFAM" id="SSF90229">
    <property type="entry name" value="CCCH zinc finger"/>
    <property type="match status" value="2"/>
</dbReference>
<evidence type="ECO:0000256" key="10">
    <source>
        <dbReference type="SAM" id="MobiDB-lite"/>
    </source>
</evidence>
<accession>A0ABQ8UPI3</accession>
<feature type="region of interest" description="Disordered" evidence="10">
    <location>
        <begin position="387"/>
        <end position="444"/>
    </location>
</feature>
<evidence type="ECO:0000313" key="13">
    <source>
        <dbReference type="EMBL" id="KAJ4460188.1"/>
    </source>
</evidence>
<evidence type="ECO:0000259" key="11">
    <source>
        <dbReference type="PROSITE" id="PS50103"/>
    </source>
</evidence>
<dbReference type="InterPro" id="IPR045348">
    <property type="entry name" value="CPSF4/Yth1"/>
</dbReference>
<feature type="zinc finger region" description="C3H1-type" evidence="9">
    <location>
        <begin position="143"/>
        <end position="169"/>
    </location>
</feature>
<feature type="region of interest" description="Disordered" evidence="10">
    <location>
        <begin position="283"/>
        <end position="351"/>
    </location>
</feature>
<dbReference type="InterPro" id="IPR000571">
    <property type="entry name" value="Znf_CCCH"/>
</dbReference>
<feature type="zinc finger region" description="C3H1-type" evidence="9">
    <location>
        <begin position="170"/>
        <end position="197"/>
    </location>
</feature>
<evidence type="ECO:0000259" key="12">
    <source>
        <dbReference type="PROSITE" id="PS50158"/>
    </source>
</evidence>
<evidence type="ECO:0000256" key="5">
    <source>
        <dbReference type="ARBA" id="ARBA00022771"/>
    </source>
</evidence>
<evidence type="ECO:0000256" key="2">
    <source>
        <dbReference type="ARBA" id="ARBA00022664"/>
    </source>
</evidence>
<keyword evidence="4" id="KW-0677">Repeat</keyword>
<keyword evidence="2" id="KW-0507">mRNA processing</keyword>
<feature type="compositionally biased region" description="Basic residues" evidence="10">
    <location>
        <begin position="70"/>
        <end position="79"/>
    </location>
</feature>
<dbReference type="InterPro" id="IPR036855">
    <property type="entry name" value="Znf_CCCH_sf"/>
</dbReference>
<evidence type="ECO:0000256" key="3">
    <source>
        <dbReference type="ARBA" id="ARBA00022723"/>
    </source>
</evidence>
<comment type="caution">
    <text evidence="13">The sequence shown here is derived from an EMBL/GenBank/DDBJ whole genome shotgun (WGS) entry which is preliminary data.</text>
</comment>
<feature type="domain" description="C3H1-type" evidence="11">
    <location>
        <begin position="212"/>
        <end position="238"/>
    </location>
</feature>
<feature type="domain" description="CCHC-type" evidence="12">
    <location>
        <begin position="362"/>
        <end position="376"/>
    </location>
</feature>
<dbReference type="InterPro" id="IPR036875">
    <property type="entry name" value="Znf_CCHC_sf"/>
</dbReference>
<feature type="domain" description="C3H1-type" evidence="11">
    <location>
        <begin position="143"/>
        <end position="169"/>
    </location>
</feature>
<dbReference type="Proteomes" id="UP001141327">
    <property type="component" value="Unassembled WGS sequence"/>
</dbReference>
<dbReference type="Gene3D" id="4.10.60.10">
    <property type="entry name" value="Zinc finger, CCHC-type"/>
    <property type="match status" value="1"/>
</dbReference>
<keyword evidence="6 9" id="KW-0862">Zinc</keyword>
<keyword evidence="14" id="KW-1185">Reference proteome</keyword>
<feature type="region of interest" description="Disordered" evidence="10">
    <location>
        <begin position="1"/>
        <end position="35"/>
    </location>
</feature>
<feature type="zinc finger region" description="C3H1-type" evidence="9">
    <location>
        <begin position="115"/>
        <end position="142"/>
    </location>
</feature>
<evidence type="ECO:0000256" key="9">
    <source>
        <dbReference type="PROSITE-ProRule" id="PRU00723"/>
    </source>
</evidence>
<feature type="domain" description="C3H1-type" evidence="11">
    <location>
        <begin position="170"/>
        <end position="197"/>
    </location>
</feature>
<evidence type="ECO:0000256" key="6">
    <source>
        <dbReference type="ARBA" id="ARBA00022833"/>
    </source>
</evidence>
<feature type="domain" description="C3H1-type" evidence="11">
    <location>
        <begin position="115"/>
        <end position="142"/>
    </location>
</feature>
<feature type="compositionally biased region" description="Low complexity" evidence="10">
    <location>
        <begin position="412"/>
        <end position="433"/>
    </location>
</feature>
<protein>
    <submittedName>
        <fullName evidence="13">Cleavage and polyadenylation specificity factor subunit 4</fullName>
    </submittedName>
</protein>
<dbReference type="PANTHER" id="PTHR23102:SF24">
    <property type="entry name" value="CLEAVAGE AND POLYADENYLATION SPECIFICITY FACTOR SUBUNIT 4"/>
    <property type="match status" value="1"/>
</dbReference>
<evidence type="ECO:0000256" key="8">
    <source>
        <dbReference type="ARBA" id="ARBA00023242"/>
    </source>
</evidence>
<dbReference type="Pfam" id="PF00098">
    <property type="entry name" value="zf-CCHC"/>
    <property type="match status" value="1"/>
</dbReference>
<dbReference type="InterPro" id="IPR001878">
    <property type="entry name" value="Znf_CCHC"/>
</dbReference>
<keyword evidence="3 9" id="KW-0479">Metal-binding</keyword>
<dbReference type="Pfam" id="PF14608">
    <property type="entry name" value="zf-CCCH_2"/>
    <property type="match status" value="3"/>
</dbReference>
<dbReference type="PROSITE" id="PS50158">
    <property type="entry name" value="ZF_CCHC"/>
    <property type="match status" value="1"/>
</dbReference>
<dbReference type="Pfam" id="PF18345">
    <property type="entry name" value="zf_CCCH_4"/>
    <property type="match status" value="1"/>
</dbReference>
<feature type="region of interest" description="Disordered" evidence="10">
    <location>
        <begin position="55"/>
        <end position="84"/>
    </location>
</feature>
<dbReference type="EMBL" id="JAPMOS010000014">
    <property type="protein sequence ID" value="KAJ4460188.1"/>
    <property type="molecule type" value="Genomic_DNA"/>
</dbReference>
<feature type="compositionally biased region" description="Pro residues" evidence="10">
    <location>
        <begin position="317"/>
        <end position="336"/>
    </location>
</feature>
<dbReference type="SMART" id="SM00343">
    <property type="entry name" value="ZnF_C2HC"/>
    <property type="match status" value="2"/>
</dbReference>
<evidence type="ECO:0000313" key="14">
    <source>
        <dbReference type="Proteomes" id="UP001141327"/>
    </source>
</evidence>
<evidence type="ECO:0000256" key="4">
    <source>
        <dbReference type="ARBA" id="ARBA00022737"/>
    </source>
</evidence>
<evidence type="ECO:0000256" key="1">
    <source>
        <dbReference type="ARBA" id="ARBA00004123"/>
    </source>
</evidence>
<reference evidence="13" key="1">
    <citation type="journal article" date="2022" name="bioRxiv">
        <title>Genomics of Preaxostyla Flagellates Illuminates Evolutionary Transitions and the Path Towards Mitochondrial Loss.</title>
        <authorList>
            <person name="Novak L.V.F."/>
            <person name="Treitli S.C."/>
            <person name="Pyrih J."/>
            <person name="Halakuc P."/>
            <person name="Pipaliya S.V."/>
            <person name="Vacek V."/>
            <person name="Brzon O."/>
            <person name="Soukal P."/>
            <person name="Eme L."/>
            <person name="Dacks J.B."/>
            <person name="Karnkowska A."/>
            <person name="Elias M."/>
            <person name="Hampl V."/>
        </authorList>
    </citation>
    <scope>NUCLEOTIDE SEQUENCE</scope>
    <source>
        <strain evidence="13">RCP-MX</strain>
    </source>
</reference>
<sequence>MYEATGQCGLVRDASTDQSGSSFEGDLPSSGDSGDKVVVQKGLDLALNLSTHLAGSASSTGDHIATARQTRPRPHWHRRGLMENDSKNDPLAVDEFLELDVEKAIKQHLFSKGKIRIQEVCRFFMKGSCPRGNDCPYRHIRPDKAVVCKHWWRSLCKKGDDCEFLHIFDRSRMPECWFFSRNGHCNNEECPFLHIRPEDKMKDCPECKNRHVRKQPCPLYMAGFCPDGPTCKFGHPKFELPQPDENVERRIRCHQCGQLGQDHPSPNYPAMAANCPNSSLGQAAQAAGMRMPPSYDSQHDEPSAPSESIALDTATAPGPPPGRPAPPPPQLMPPGPMGAGPGMLGPATGLPGVRRPLSEVVCFKCGQKGHFANRCPLSYTNQLRQAGMATGRPGGGMPNAPPVAGGPSGLSAQQQQQMQQLVAQLQMQQQQALHPPFGMPPPPR</sequence>
<dbReference type="PANTHER" id="PTHR23102">
    <property type="entry name" value="CLEAVAGE AND POLYADENYLATION SPECIFICITY FACTOR SUBUNIT 4-RELATED"/>
    <property type="match status" value="1"/>
</dbReference>
<name>A0ABQ8UPI3_9EUKA</name>